<keyword evidence="3" id="KW-1185">Reference proteome</keyword>
<organism evidence="2 3">
    <name type="scientific">Deinococcus reticulitermitis</name>
    <dbReference type="NCBI Taxonomy" id="856736"/>
    <lineage>
        <taxon>Bacteria</taxon>
        <taxon>Thermotogati</taxon>
        <taxon>Deinococcota</taxon>
        <taxon>Deinococci</taxon>
        <taxon>Deinococcales</taxon>
        <taxon>Deinococcaceae</taxon>
        <taxon>Deinococcus</taxon>
    </lineage>
</organism>
<protein>
    <submittedName>
        <fullName evidence="2">Uncharacterized protein</fullName>
    </submittedName>
</protein>
<dbReference type="Proteomes" id="UP000199223">
    <property type="component" value="Unassembled WGS sequence"/>
</dbReference>
<feature type="region of interest" description="Disordered" evidence="1">
    <location>
        <begin position="81"/>
        <end position="103"/>
    </location>
</feature>
<feature type="compositionally biased region" description="Basic and acidic residues" evidence="1">
    <location>
        <begin position="86"/>
        <end position="101"/>
    </location>
</feature>
<feature type="region of interest" description="Disordered" evidence="1">
    <location>
        <begin position="218"/>
        <end position="247"/>
    </location>
</feature>
<dbReference type="AlphaFoldDB" id="A0A1H7CZD9"/>
<proteinExistence type="predicted"/>
<evidence type="ECO:0000256" key="1">
    <source>
        <dbReference type="SAM" id="MobiDB-lite"/>
    </source>
</evidence>
<gene>
    <name evidence="2" type="ORF">SAMN04488058_1393</name>
</gene>
<accession>A0A1H7CZD9</accession>
<sequence>MTCILSVRGLSRAFTRSIDPMSRGRSVKGTWPCSRRPQSGFSYRLVPFVLAQDHRCPFVSATASSPVTVRGAADSRRRCGVRRRRNADEEMDVSRRSHRGDPGFQAAHKIVGRSATVEGKIGRVFATDLRHKVIETEHGQGAAYPCALRRLEGGRQGILMDAEVGEPEFAKLFCLERQWRVSPRGIAVNHEQEDGRMMLHQHQAEFKRDLQIGSHDTPHRLSARFHSRSPGEKRRWAALRSSSRKVT</sequence>
<dbReference type="EMBL" id="FNZA01000039">
    <property type="protein sequence ID" value="SEJ92602.1"/>
    <property type="molecule type" value="Genomic_DNA"/>
</dbReference>
<reference evidence="3" key="1">
    <citation type="submission" date="2016-10" db="EMBL/GenBank/DDBJ databases">
        <authorList>
            <person name="Varghese N."/>
            <person name="Submissions S."/>
        </authorList>
    </citation>
    <scope>NUCLEOTIDE SEQUENCE [LARGE SCALE GENOMIC DNA]</scope>
    <source>
        <strain evidence="3">CGMCC 1.10218</strain>
    </source>
</reference>
<evidence type="ECO:0000313" key="3">
    <source>
        <dbReference type="Proteomes" id="UP000199223"/>
    </source>
</evidence>
<evidence type="ECO:0000313" key="2">
    <source>
        <dbReference type="EMBL" id="SEJ92602.1"/>
    </source>
</evidence>
<name>A0A1H7CZD9_9DEIO</name>